<dbReference type="AlphaFoldDB" id="A0A0D7AYZ5"/>
<dbReference type="STRING" id="1314674.A0A0D7AYZ5"/>
<dbReference type="InterPro" id="IPR036322">
    <property type="entry name" value="WD40_repeat_dom_sf"/>
</dbReference>
<dbReference type="EMBL" id="KN880720">
    <property type="protein sequence ID" value="KIY63124.1"/>
    <property type="molecule type" value="Genomic_DNA"/>
</dbReference>
<keyword evidence="4" id="KW-1185">Reference proteome</keyword>
<evidence type="ECO:0008006" key="5">
    <source>
        <dbReference type="Google" id="ProtNLM"/>
    </source>
</evidence>
<gene>
    <name evidence="3" type="ORF">CYLTODRAFT_494161</name>
</gene>
<sequence length="389" mass="43353">MPRDLPGLYWDEERKRYFPLSSKPKAPLPAKNTVTIAPMVQHGPQPLALASGKAYSFSERNRTRHKTWCSLVSASSSVTPRNMHLFNDATSMCFLNNQQAVVGDKSGWLYTLDPTTKRWVPEINVHPSGITDIAISENICVATCLGPVSKIYARDVSNPDQPITLWQMSSLNDLRKCHLHKRSLLLGAGRKWVHVQLDHVDFSVSDLNPRMLPSDVLSMSQSDDNLIYAGCRNGSIFQVDLRVKAPQPHEILSSSAAKTVGGAVVHLETIRETQLLVSRMNGDLITYDLRYPTYSSPCMTFKGHVNLYTERLGVVYDSVEDTLFAAGSDGVVRGWSLRTEDQIFKRDFVVSANIPSLQLVRNEGGGCVRLLAAQGRQLHEICMGMRQEV</sequence>
<dbReference type="PANTHER" id="PTHR44472">
    <property type="entry name" value="DDB1- AND CUL4-ASSOCIATED FACTOR 4-RELATED"/>
    <property type="match status" value="1"/>
</dbReference>
<organism evidence="3 4">
    <name type="scientific">Cylindrobasidium torrendii FP15055 ss-10</name>
    <dbReference type="NCBI Taxonomy" id="1314674"/>
    <lineage>
        <taxon>Eukaryota</taxon>
        <taxon>Fungi</taxon>
        <taxon>Dikarya</taxon>
        <taxon>Basidiomycota</taxon>
        <taxon>Agaricomycotina</taxon>
        <taxon>Agaricomycetes</taxon>
        <taxon>Agaricomycetidae</taxon>
        <taxon>Agaricales</taxon>
        <taxon>Marasmiineae</taxon>
        <taxon>Physalacriaceae</taxon>
        <taxon>Cylindrobasidium</taxon>
    </lineage>
</organism>
<dbReference type="InterPro" id="IPR052254">
    <property type="entry name" value="CUL4-DDB1_E3_ligase_receptor"/>
</dbReference>
<keyword evidence="2" id="KW-0677">Repeat</keyword>
<dbReference type="PANTHER" id="PTHR44472:SF1">
    <property type="entry name" value="DDB1 AND CUL4 ASSOCIATED FACTOR 4"/>
    <property type="match status" value="1"/>
</dbReference>
<protein>
    <recommendedName>
        <fullName evidence="5">WD40 repeat-like protein</fullName>
    </recommendedName>
</protein>
<evidence type="ECO:0000313" key="4">
    <source>
        <dbReference type="Proteomes" id="UP000054007"/>
    </source>
</evidence>
<accession>A0A0D7AYZ5</accession>
<dbReference type="Gene3D" id="2.130.10.10">
    <property type="entry name" value="YVTN repeat-like/Quinoprotein amine dehydrogenase"/>
    <property type="match status" value="1"/>
</dbReference>
<dbReference type="SUPFAM" id="SSF50978">
    <property type="entry name" value="WD40 repeat-like"/>
    <property type="match status" value="1"/>
</dbReference>
<evidence type="ECO:0000256" key="1">
    <source>
        <dbReference type="ARBA" id="ARBA00022574"/>
    </source>
</evidence>
<reference evidence="3 4" key="1">
    <citation type="journal article" date="2015" name="Fungal Genet. Biol.">
        <title>Evolution of novel wood decay mechanisms in Agaricales revealed by the genome sequences of Fistulina hepatica and Cylindrobasidium torrendii.</title>
        <authorList>
            <person name="Floudas D."/>
            <person name="Held B.W."/>
            <person name="Riley R."/>
            <person name="Nagy L.G."/>
            <person name="Koehler G."/>
            <person name="Ransdell A.S."/>
            <person name="Younus H."/>
            <person name="Chow J."/>
            <person name="Chiniquy J."/>
            <person name="Lipzen A."/>
            <person name="Tritt A."/>
            <person name="Sun H."/>
            <person name="Haridas S."/>
            <person name="LaButti K."/>
            <person name="Ohm R.A."/>
            <person name="Kues U."/>
            <person name="Blanchette R.A."/>
            <person name="Grigoriev I.V."/>
            <person name="Minto R.E."/>
            <person name="Hibbett D.S."/>
        </authorList>
    </citation>
    <scope>NUCLEOTIDE SEQUENCE [LARGE SCALE GENOMIC DNA]</scope>
    <source>
        <strain evidence="3 4">FP15055 ss-10</strain>
    </source>
</reference>
<evidence type="ECO:0000256" key="2">
    <source>
        <dbReference type="ARBA" id="ARBA00022737"/>
    </source>
</evidence>
<keyword evidence="1" id="KW-0853">WD repeat</keyword>
<dbReference type="Proteomes" id="UP000054007">
    <property type="component" value="Unassembled WGS sequence"/>
</dbReference>
<dbReference type="InterPro" id="IPR015943">
    <property type="entry name" value="WD40/YVTN_repeat-like_dom_sf"/>
</dbReference>
<name>A0A0D7AYZ5_9AGAR</name>
<dbReference type="OrthoDB" id="128867at2759"/>
<proteinExistence type="predicted"/>
<evidence type="ECO:0000313" key="3">
    <source>
        <dbReference type="EMBL" id="KIY63124.1"/>
    </source>
</evidence>